<dbReference type="PIRSF" id="PIRSF028440">
    <property type="entry name" value="UCP_LAB_N"/>
    <property type="match status" value="1"/>
</dbReference>
<dbReference type="EMBL" id="JACICC010000004">
    <property type="protein sequence ID" value="MBB3809808.1"/>
    <property type="molecule type" value="Genomic_DNA"/>
</dbReference>
<feature type="domain" description="Lipid A biosynthesis N-terminal" evidence="2">
    <location>
        <begin position="27"/>
        <end position="98"/>
    </location>
</feature>
<dbReference type="Proteomes" id="UP000537592">
    <property type="component" value="Unassembled WGS sequence"/>
</dbReference>
<feature type="transmembrane region" description="Helical" evidence="1">
    <location>
        <begin position="80"/>
        <end position="99"/>
    </location>
</feature>
<comment type="caution">
    <text evidence="3">The sequence shown here is derived from an EMBL/GenBank/DDBJ whole genome shotgun (WGS) entry which is preliminary data.</text>
</comment>
<evidence type="ECO:0000259" key="2">
    <source>
        <dbReference type="SMART" id="SM01259"/>
    </source>
</evidence>
<accession>A0A7W6EH28</accession>
<keyword evidence="1" id="KW-1133">Transmembrane helix</keyword>
<feature type="transmembrane region" description="Helical" evidence="1">
    <location>
        <begin position="21"/>
        <end position="41"/>
    </location>
</feature>
<evidence type="ECO:0000313" key="3">
    <source>
        <dbReference type="EMBL" id="MBB3809808.1"/>
    </source>
</evidence>
<name>A0A7W6EH28_9HYPH</name>
<dbReference type="SMART" id="SM01259">
    <property type="entry name" value="LAB_N"/>
    <property type="match status" value="1"/>
</dbReference>
<keyword evidence="4" id="KW-1185">Reference proteome</keyword>
<organism evidence="3 4">
    <name type="scientific">Pseudochelatococcus contaminans</name>
    <dbReference type="NCBI Taxonomy" id="1538103"/>
    <lineage>
        <taxon>Bacteria</taxon>
        <taxon>Pseudomonadati</taxon>
        <taxon>Pseudomonadota</taxon>
        <taxon>Alphaproteobacteria</taxon>
        <taxon>Hyphomicrobiales</taxon>
        <taxon>Chelatococcaceae</taxon>
        <taxon>Pseudochelatococcus</taxon>
    </lineage>
</organism>
<dbReference type="AlphaFoldDB" id="A0A7W6EH28"/>
<dbReference type="InterPro" id="IPR011499">
    <property type="entry name" value="Lipid_A_biosynth_N"/>
</dbReference>
<reference evidence="3 4" key="1">
    <citation type="submission" date="2020-08" db="EMBL/GenBank/DDBJ databases">
        <title>Genomic Encyclopedia of Type Strains, Phase IV (KMG-IV): sequencing the most valuable type-strain genomes for metagenomic binning, comparative biology and taxonomic classification.</title>
        <authorList>
            <person name="Goeker M."/>
        </authorList>
    </citation>
    <scope>NUCLEOTIDE SEQUENCE [LARGE SCALE GENOMIC DNA]</scope>
    <source>
        <strain evidence="3 4">DSM 28760</strain>
    </source>
</reference>
<dbReference type="GO" id="GO:0009245">
    <property type="term" value="P:lipid A biosynthetic process"/>
    <property type="evidence" value="ECO:0007669"/>
    <property type="project" value="InterPro"/>
</dbReference>
<dbReference type="RefSeq" id="WP_183752302.1">
    <property type="nucleotide sequence ID" value="NZ_JACICC010000004.1"/>
</dbReference>
<sequence length="122" mass="13807">MLITLSQHVGGYLYEVFVEKFSIWLALGLFGQALFSARFLVQWIASERAGRSVVPVAFWFFSIGGGLITLIYGLRQREPIIILGQSLSLFIYARNLMLIQKERRRKAKEKAKEALSDPNAGN</sequence>
<dbReference type="InterPro" id="IPR014546">
    <property type="entry name" value="UCP028440_lipidA_biosyn"/>
</dbReference>
<keyword evidence="1" id="KW-0812">Transmembrane</keyword>
<proteinExistence type="predicted"/>
<evidence type="ECO:0000256" key="1">
    <source>
        <dbReference type="SAM" id="Phobius"/>
    </source>
</evidence>
<dbReference type="GO" id="GO:0016020">
    <property type="term" value="C:membrane"/>
    <property type="evidence" value="ECO:0007669"/>
    <property type="project" value="GOC"/>
</dbReference>
<protein>
    <submittedName>
        <fullName evidence="3">Lipid-A-disaccharide synthase-like uncharacterized protein</fullName>
    </submittedName>
</protein>
<evidence type="ECO:0000313" key="4">
    <source>
        <dbReference type="Proteomes" id="UP000537592"/>
    </source>
</evidence>
<dbReference type="Pfam" id="PF07578">
    <property type="entry name" value="LAB_N"/>
    <property type="match status" value="1"/>
</dbReference>
<gene>
    <name evidence="3" type="ORF">FHS81_001896</name>
</gene>
<keyword evidence="1" id="KW-0472">Membrane</keyword>
<dbReference type="GO" id="GO:0008915">
    <property type="term" value="F:lipid-A-disaccharide synthase activity"/>
    <property type="evidence" value="ECO:0007669"/>
    <property type="project" value="InterPro"/>
</dbReference>
<feature type="transmembrane region" description="Helical" evidence="1">
    <location>
        <begin position="53"/>
        <end position="74"/>
    </location>
</feature>